<gene>
    <name evidence="1" type="ORF">CRG98_029531</name>
</gene>
<dbReference type="Proteomes" id="UP000233551">
    <property type="component" value="Unassembled WGS sequence"/>
</dbReference>
<evidence type="ECO:0000313" key="1">
    <source>
        <dbReference type="EMBL" id="PKI50093.1"/>
    </source>
</evidence>
<reference evidence="1 2" key="1">
    <citation type="submission" date="2017-11" db="EMBL/GenBank/DDBJ databases">
        <title>De-novo sequencing of pomegranate (Punica granatum L.) genome.</title>
        <authorList>
            <person name="Akparov Z."/>
            <person name="Amiraslanov A."/>
            <person name="Hajiyeva S."/>
            <person name="Abbasov M."/>
            <person name="Kaur K."/>
            <person name="Hamwieh A."/>
            <person name="Solovyev V."/>
            <person name="Salamov A."/>
            <person name="Braich B."/>
            <person name="Kosarev P."/>
            <person name="Mahmoud A."/>
            <person name="Hajiyev E."/>
            <person name="Babayeva S."/>
            <person name="Izzatullayeva V."/>
            <person name="Mammadov A."/>
            <person name="Mammadov A."/>
            <person name="Sharifova S."/>
            <person name="Ojaghi J."/>
            <person name="Eynullazada K."/>
            <person name="Bayramov B."/>
            <person name="Abdulazimova A."/>
            <person name="Shahmuradov I."/>
        </authorList>
    </citation>
    <scope>NUCLEOTIDE SEQUENCE [LARGE SCALE GENOMIC DNA]</scope>
    <source>
        <strain evidence="2">cv. AG2017</strain>
        <tissue evidence="1">Leaf</tissue>
    </source>
</reference>
<comment type="caution">
    <text evidence="1">The sequence shown here is derived from an EMBL/GenBank/DDBJ whole genome shotgun (WGS) entry which is preliminary data.</text>
</comment>
<keyword evidence="2" id="KW-1185">Reference proteome</keyword>
<proteinExistence type="predicted"/>
<dbReference type="AlphaFoldDB" id="A0A2I0J219"/>
<name>A0A2I0J219_PUNGR</name>
<organism evidence="1 2">
    <name type="scientific">Punica granatum</name>
    <name type="common">Pomegranate</name>
    <dbReference type="NCBI Taxonomy" id="22663"/>
    <lineage>
        <taxon>Eukaryota</taxon>
        <taxon>Viridiplantae</taxon>
        <taxon>Streptophyta</taxon>
        <taxon>Embryophyta</taxon>
        <taxon>Tracheophyta</taxon>
        <taxon>Spermatophyta</taxon>
        <taxon>Magnoliopsida</taxon>
        <taxon>eudicotyledons</taxon>
        <taxon>Gunneridae</taxon>
        <taxon>Pentapetalae</taxon>
        <taxon>rosids</taxon>
        <taxon>malvids</taxon>
        <taxon>Myrtales</taxon>
        <taxon>Lythraceae</taxon>
        <taxon>Punica</taxon>
    </lineage>
</organism>
<sequence>MPSFVVNRVPCWILTRGSRSYFMLPANREFLLGSVCCYRASCRLGSSAFACTSKLCPLSLSSRAFPLPSQVCPLPSELELKVELPSCPFSCVLHPVLLPSVLQEQICSPFCAPPSGHVLIQLTQSSTCSQTAPPSLPSCAPVLLLLHPKPLPCCAPPSRVAPPSLSTVVPSELVVRAEAPLVRCWPSELCCAEAAAAPISLVGLPSNMCCDLHARGKDLTRLLPSSPLQRSLVAPSRTLPAGAL</sequence>
<accession>A0A2I0J219</accession>
<dbReference type="EMBL" id="PGOL01002147">
    <property type="protein sequence ID" value="PKI50093.1"/>
    <property type="molecule type" value="Genomic_DNA"/>
</dbReference>
<protein>
    <submittedName>
        <fullName evidence="1">Uncharacterized protein</fullName>
    </submittedName>
</protein>
<evidence type="ECO:0000313" key="2">
    <source>
        <dbReference type="Proteomes" id="UP000233551"/>
    </source>
</evidence>